<gene>
    <name evidence="4" type="ORF">LAMO00422_LOCUS8926</name>
</gene>
<accession>A0A7S0GZT2</accession>
<feature type="region of interest" description="Disordered" evidence="2">
    <location>
        <begin position="544"/>
        <end position="575"/>
    </location>
</feature>
<feature type="compositionally biased region" description="Basic and acidic residues" evidence="2">
    <location>
        <begin position="560"/>
        <end position="575"/>
    </location>
</feature>
<dbReference type="Pfam" id="PF01465">
    <property type="entry name" value="GRIP"/>
    <property type="match status" value="1"/>
</dbReference>
<sequence>MCFLEWSPPPPSRLNISHSSINLLTSILSLCSSEPPSPPSPCRAFKAFCLYSLTIDLRLAISDSCEAEGAAFASTICTFRFSISERKCLPSENGTPPPPRGGGGVPFSEGKHLRSEIENLKVQIVEAKAAPSASQESEIASLKSMVNEYKQKALKALQGEGGEGGSEEQRLRIEVSRLIEECDMLRREGGGGDHSRKHIASLTSQLLSARKEVASVREEFERLSDVNHSLKERIRLASEENQTGRVLLRQKEELEHEKSAWMQQMMRQKESLTKLEKKYAEAEARAKAAEEKGEKLVDSNRITHSQVTEYAVKISALEQQISEREAMHAELVEACAEAKINHEKKIQEAEARHRERYSRLLREFTAHREESKRTERSLEAKLAKTETQKRRLQDQIATGKPDERRIFELAELQARREHKIRQVSDQMKSHVQIIAQHKEAIDSYRAKIKDLNYKLDQERQSKKRSGVNLDYLKAILVNFMQLKDDRAAQISMYPVIAKVLCFSEEELAMVRKVMTEQGIYSYVTSFIWTQDEDSQGLLKHENEVEDAQAKQELPPMLTENGEKELSDSKELMGEI</sequence>
<evidence type="ECO:0000259" key="3">
    <source>
        <dbReference type="PROSITE" id="PS50913"/>
    </source>
</evidence>
<dbReference type="AlphaFoldDB" id="A0A7S0GZT2"/>
<feature type="region of interest" description="Disordered" evidence="2">
    <location>
        <begin position="368"/>
        <end position="395"/>
    </location>
</feature>
<dbReference type="EMBL" id="HBEM01012829">
    <property type="protein sequence ID" value="CAD8447098.1"/>
    <property type="molecule type" value="Transcribed_RNA"/>
</dbReference>
<dbReference type="PROSITE" id="PS50913">
    <property type="entry name" value="GRIP"/>
    <property type="match status" value="1"/>
</dbReference>
<organism evidence="4">
    <name type="scientific">Amorphochlora amoebiformis</name>
    <dbReference type="NCBI Taxonomy" id="1561963"/>
    <lineage>
        <taxon>Eukaryota</taxon>
        <taxon>Sar</taxon>
        <taxon>Rhizaria</taxon>
        <taxon>Cercozoa</taxon>
        <taxon>Chlorarachniophyceae</taxon>
        <taxon>Amorphochlora</taxon>
    </lineage>
</organism>
<evidence type="ECO:0000256" key="1">
    <source>
        <dbReference type="SAM" id="Coils"/>
    </source>
</evidence>
<feature type="region of interest" description="Disordered" evidence="2">
    <location>
        <begin position="90"/>
        <end position="110"/>
    </location>
</feature>
<feature type="compositionally biased region" description="Basic and acidic residues" evidence="2">
    <location>
        <begin position="368"/>
        <end position="393"/>
    </location>
</feature>
<keyword evidence="1" id="KW-0175">Coiled coil</keyword>
<dbReference type="InterPro" id="IPR000237">
    <property type="entry name" value="GRIP_dom"/>
</dbReference>
<evidence type="ECO:0000256" key="2">
    <source>
        <dbReference type="SAM" id="MobiDB-lite"/>
    </source>
</evidence>
<feature type="coiled-coil region" evidence="1">
    <location>
        <begin position="434"/>
        <end position="461"/>
    </location>
</feature>
<reference evidence="4" key="1">
    <citation type="submission" date="2021-01" db="EMBL/GenBank/DDBJ databases">
        <authorList>
            <person name="Corre E."/>
            <person name="Pelletier E."/>
            <person name="Niang G."/>
            <person name="Scheremetjew M."/>
            <person name="Finn R."/>
            <person name="Kale V."/>
            <person name="Holt S."/>
            <person name="Cochrane G."/>
            <person name="Meng A."/>
            <person name="Brown T."/>
            <person name="Cohen L."/>
        </authorList>
    </citation>
    <scope>NUCLEOTIDE SEQUENCE</scope>
    <source>
        <strain evidence="4">CCMP2058</strain>
    </source>
</reference>
<name>A0A7S0GZT2_9EUKA</name>
<protein>
    <recommendedName>
        <fullName evidence="3">GRIP domain-containing protein</fullName>
    </recommendedName>
</protein>
<feature type="domain" description="GRIP" evidence="3">
    <location>
        <begin position="462"/>
        <end position="513"/>
    </location>
</feature>
<evidence type="ECO:0000313" key="4">
    <source>
        <dbReference type="EMBL" id="CAD8447098.1"/>
    </source>
</evidence>
<dbReference type="SMART" id="SM00755">
    <property type="entry name" value="Grip"/>
    <property type="match status" value="1"/>
</dbReference>
<proteinExistence type="predicted"/>